<gene>
    <name evidence="1" type="ORF">L210DRAFT_2422858</name>
</gene>
<dbReference type="Gene3D" id="1.25.40.10">
    <property type="entry name" value="Tetratricopeptide repeat domain"/>
    <property type="match status" value="2"/>
</dbReference>
<proteinExistence type="predicted"/>
<organism evidence="1 2">
    <name type="scientific">Boletus edulis BED1</name>
    <dbReference type="NCBI Taxonomy" id="1328754"/>
    <lineage>
        <taxon>Eukaryota</taxon>
        <taxon>Fungi</taxon>
        <taxon>Dikarya</taxon>
        <taxon>Basidiomycota</taxon>
        <taxon>Agaricomycotina</taxon>
        <taxon>Agaricomycetes</taxon>
        <taxon>Agaricomycetidae</taxon>
        <taxon>Boletales</taxon>
        <taxon>Boletineae</taxon>
        <taxon>Boletaceae</taxon>
        <taxon>Boletoideae</taxon>
        <taxon>Boletus</taxon>
    </lineage>
</organism>
<keyword evidence="2" id="KW-1185">Reference proteome</keyword>
<sequence length="436" mass="49595">MRLNDSAIEWGDVILLPSKPSDKVRFTVNASFELEPTLGNGEALYSSETCVEELVGGTYLITFPPRELGIAAPHPSLLITLGRWYSNTLAVAPSSDDSNLDSEGSSLFVRETNLGQEALVRYYSDYQREDLENAVQYFECARRNCPLTHPCYAATLVNLANAKLMSYRIHPRSTNLDELIRLYQEALNLRRPRHPDRPVTLLQLARALLLRYEQQECTESVADEIEKLMAEEVFSEDTHERRAADLVLDTLKRCRVVNSGSLVKLNELLRKLEGNAMPPDGYFDKPQRLINISTTLWKRYEKLGNLGDLDRLLVTNEEALRLLPRRHPDRLPCLRTLSAVLWRLFEIHGDLDYLRQSILLSDEALQFALEGHPEHRYWVINSTSHLAEMSERLGDIAFEASEYDESMAQYSQAIESLSSLVTHKSRGCLLGVTLES</sequence>
<evidence type="ECO:0000313" key="2">
    <source>
        <dbReference type="Proteomes" id="UP001194468"/>
    </source>
</evidence>
<dbReference type="Proteomes" id="UP001194468">
    <property type="component" value="Unassembled WGS sequence"/>
</dbReference>
<protein>
    <submittedName>
        <fullName evidence="1">Uncharacterized protein</fullName>
    </submittedName>
</protein>
<dbReference type="EMBL" id="WHUW01000002">
    <property type="protein sequence ID" value="KAF8450964.1"/>
    <property type="molecule type" value="Genomic_DNA"/>
</dbReference>
<reference evidence="1" key="1">
    <citation type="submission" date="2019-10" db="EMBL/GenBank/DDBJ databases">
        <authorList>
            <consortium name="DOE Joint Genome Institute"/>
            <person name="Kuo A."/>
            <person name="Miyauchi S."/>
            <person name="Kiss E."/>
            <person name="Drula E."/>
            <person name="Kohler A."/>
            <person name="Sanchez-Garcia M."/>
            <person name="Andreopoulos B."/>
            <person name="Barry K.W."/>
            <person name="Bonito G."/>
            <person name="Buee M."/>
            <person name="Carver A."/>
            <person name="Chen C."/>
            <person name="Cichocki N."/>
            <person name="Clum A."/>
            <person name="Culley D."/>
            <person name="Crous P.W."/>
            <person name="Fauchery L."/>
            <person name="Girlanda M."/>
            <person name="Hayes R."/>
            <person name="Keri Z."/>
            <person name="LaButti K."/>
            <person name="Lipzen A."/>
            <person name="Lombard V."/>
            <person name="Magnuson J."/>
            <person name="Maillard F."/>
            <person name="Morin E."/>
            <person name="Murat C."/>
            <person name="Nolan M."/>
            <person name="Ohm R."/>
            <person name="Pangilinan J."/>
            <person name="Pereira M."/>
            <person name="Perotto S."/>
            <person name="Peter M."/>
            <person name="Riley R."/>
            <person name="Sitrit Y."/>
            <person name="Stielow B."/>
            <person name="Szollosi G."/>
            <person name="Zifcakova L."/>
            <person name="Stursova M."/>
            <person name="Spatafora J.W."/>
            <person name="Tedersoo L."/>
            <person name="Vaario L.-M."/>
            <person name="Yamada A."/>
            <person name="Yan M."/>
            <person name="Wang P."/>
            <person name="Xu J."/>
            <person name="Bruns T."/>
            <person name="Baldrian P."/>
            <person name="Vilgalys R."/>
            <person name="Henrissat B."/>
            <person name="Grigoriev I.V."/>
            <person name="Hibbett D."/>
            <person name="Nagy L.G."/>
            <person name="Martin F.M."/>
        </authorList>
    </citation>
    <scope>NUCLEOTIDE SEQUENCE</scope>
    <source>
        <strain evidence="1">BED1</strain>
    </source>
</reference>
<accession>A0AAD4C7A8</accession>
<evidence type="ECO:0000313" key="1">
    <source>
        <dbReference type="EMBL" id="KAF8450964.1"/>
    </source>
</evidence>
<dbReference type="SUPFAM" id="SSF48452">
    <property type="entry name" value="TPR-like"/>
    <property type="match status" value="1"/>
</dbReference>
<comment type="caution">
    <text evidence="1">The sequence shown here is derived from an EMBL/GenBank/DDBJ whole genome shotgun (WGS) entry which is preliminary data.</text>
</comment>
<reference evidence="1" key="2">
    <citation type="journal article" date="2020" name="Nat. Commun.">
        <title>Large-scale genome sequencing of mycorrhizal fungi provides insights into the early evolution of symbiotic traits.</title>
        <authorList>
            <person name="Miyauchi S."/>
            <person name="Kiss E."/>
            <person name="Kuo A."/>
            <person name="Drula E."/>
            <person name="Kohler A."/>
            <person name="Sanchez-Garcia M."/>
            <person name="Morin E."/>
            <person name="Andreopoulos B."/>
            <person name="Barry K.W."/>
            <person name="Bonito G."/>
            <person name="Buee M."/>
            <person name="Carver A."/>
            <person name="Chen C."/>
            <person name="Cichocki N."/>
            <person name="Clum A."/>
            <person name="Culley D."/>
            <person name="Crous P.W."/>
            <person name="Fauchery L."/>
            <person name="Girlanda M."/>
            <person name="Hayes R.D."/>
            <person name="Keri Z."/>
            <person name="LaButti K."/>
            <person name="Lipzen A."/>
            <person name="Lombard V."/>
            <person name="Magnuson J."/>
            <person name="Maillard F."/>
            <person name="Murat C."/>
            <person name="Nolan M."/>
            <person name="Ohm R.A."/>
            <person name="Pangilinan J."/>
            <person name="Pereira M.F."/>
            <person name="Perotto S."/>
            <person name="Peter M."/>
            <person name="Pfister S."/>
            <person name="Riley R."/>
            <person name="Sitrit Y."/>
            <person name="Stielow J.B."/>
            <person name="Szollosi G."/>
            <person name="Zifcakova L."/>
            <person name="Stursova M."/>
            <person name="Spatafora J.W."/>
            <person name="Tedersoo L."/>
            <person name="Vaario L.M."/>
            <person name="Yamada A."/>
            <person name="Yan M."/>
            <person name="Wang P."/>
            <person name="Xu J."/>
            <person name="Bruns T."/>
            <person name="Baldrian P."/>
            <person name="Vilgalys R."/>
            <person name="Dunand C."/>
            <person name="Henrissat B."/>
            <person name="Grigoriev I.V."/>
            <person name="Hibbett D."/>
            <person name="Nagy L.G."/>
            <person name="Martin F.M."/>
        </authorList>
    </citation>
    <scope>NUCLEOTIDE SEQUENCE</scope>
    <source>
        <strain evidence="1">BED1</strain>
    </source>
</reference>
<name>A0AAD4C7A8_BOLED</name>
<dbReference type="InterPro" id="IPR011990">
    <property type="entry name" value="TPR-like_helical_dom_sf"/>
</dbReference>
<dbReference type="AlphaFoldDB" id="A0AAD4C7A8"/>